<dbReference type="OMA" id="MNACIPP"/>
<keyword evidence="5 8" id="KW-0704">Schiff base</keyword>
<evidence type="ECO:0000256" key="5">
    <source>
        <dbReference type="ARBA" id="ARBA00023270"/>
    </source>
</evidence>
<dbReference type="eggNOG" id="KOG3981">
    <property type="taxonomic scope" value="Eukaryota"/>
</dbReference>
<dbReference type="Pfam" id="PF01791">
    <property type="entry name" value="DeoC"/>
    <property type="match status" value="1"/>
</dbReference>
<protein>
    <recommendedName>
        <fullName evidence="2">deoxyribose-phosphate aldolase</fullName>
        <ecNumber evidence="2">4.1.2.4</ecNumber>
    </recommendedName>
    <alternativeName>
        <fullName evidence="6">2-deoxy-D-ribose 5-phosphate aldolase</fullName>
    </alternativeName>
</protein>
<dbReference type="SUPFAM" id="SSF51569">
    <property type="entry name" value="Aldolase"/>
    <property type="match status" value="1"/>
</dbReference>
<dbReference type="KEGG" id="ngr:NAEGRDRAFT_4090"/>
<accession>D2VGV4</accession>
<evidence type="ECO:0000313" key="9">
    <source>
        <dbReference type="EMBL" id="EFC44033.1"/>
    </source>
</evidence>
<dbReference type="EC" id="4.1.2.4" evidence="2"/>
<dbReference type="GO" id="GO:0005737">
    <property type="term" value="C:cytoplasm"/>
    <property type="evidence" value="ECO:0007669"/>
    <property type="project" value="InterPro"/>
</dbReference>
<gene>
    <name evidence="9" type="ORF">NAEGRDRAFT_4090</name>
</gene>
<evidence type="ECO:0000256" key="8">
    <source>
        <dbReference type="PIRSR" id="PIRSR001357-50"/>
    </source>
</evidence>
<proteinExistence type="inferred from homology"/>
<dbReference type="UniPathway" id="UPA00002">
    <property type="reaction ID" value="UER00468"/>
</dbReference>
<feature type="active site" description="Schiff-base intermediate with acetaldehyde" evidence="8">
    <location>
        <position position="151"/>
    </location>
</feature>
<evidence type="ECO:0000256" key="1">
    <source>
        <dbReference type="ARBA" id="ARBA00010936"/>
    </source>
</evidence>
<evidence type="ECO:0000313" key="10">
    <source>
        <dbReference type="Proteomes" id="UP000006671"/>
    </source>
</evidence>
<dbReference type="HAMAP" id="MF_00114">
    <property type="entry name" value="DeoC_type1"/>
    <property type="match status" value="1"/>
</dbReference>
<dbReference type="GO" id="GO:0016052">
    <property type="term" value="P:carbohydrate catabolic process"/>
    <property type="evidence" value="ECO:0007669"/>
    <property type="project" value="TreeGrafter"/>
</dbReference>
<dbReference type="PIRSF" id="PIRSF001357">
    <property type="entry name" value="DeoC"/>
    <property type="match status" value="1"/>
</dbReference>
<evidence type="ECO:0000256" key="6">
    <source>
        <dbReference type="ARBA" id="ARBA00032755"/>
    </source>
</evidence>
<dbReference type="Proteomes" id="UP000006671">
    <property type="component" value="Unassembled WGS sequence"/>
</dbReference>
<feature type="active site" description="Proton donor/acceptor" evidence="8">
    <location>
        <position position="180"/>
    </location>
</feature>
<comment type="similarity">
    <text evidence="1">Belongs to the DeoC/FbaB aldolase family. DeoC type 1 subfamily.</text>
</comment>
<dbReference type="InParanoid" id="D2VGV4"/>
<dbReference type="RefSeq" id="XP_002676777.1">
    <property type="nucleotide sequence ID" value="XM_002676731.1"/>
</dbReference>
<keyword evidence="10" id="KW-1185">Reference proteome</keyword>
<dbReference type="InterPro" id="IPR013785">
    <property type="entry name" value="Aldolase_TIM"/>
</dbReference>
<dbReference type="InterPro" id="IPR002915">
    <property type="entry name" value="DeoC/FbaB/LacD_aldolase"/>
</dbReference>
<dbReference type="CDD" id="cd00959">
    <property type="entry name" value="DeoC"/>
    <property type="match status" value="1"/>
</dbReference>
<dbReference type="GO" id="GO:0009264">
    <property type="term" value="P:deoxyribonucleotide catabolic process"/>
    <property type="evidence" value="ECO:0007669"/>
    <property type="project" value="InterPro"/>
</dbReference>
<dbReference type="PANTHER" id="PTHR10889:SF1">
    <property type="entry name" value="DEOXYRIBOSE-PHOSPHATE ALDOLASE"/>
    <property type="match status" value="1"/>
</dbReference>
<dbReference type="VEuPathDB" id="AmoebaDB:NAEGRDRAFT_4090"/>
<reference evidence="9 10" key="1">
    <citation type="journal article" date="2010" name="Cell">
        <title>The genome of Naegleria gruberi illuminates early eukaryotic versatility.</title>
        <authorList>
            <person name="Fritz-Laylin L.K."/>
            <person name="Prochnik S.E."/>
            <person name="Ginger M.L."/>
            <person name="Dacks J.B."/>
            <person name="Carpenter M.L."/>
            <person name="Field M.C."/>
            <person name="Kuo A."/>
            <person name="Paredez A."/>
            <person name="Chapman J."/>
            <person name="Pham J."/>
            <person name="Shu S."/>
            <person name="Neupane R."/>
            <person name="Cipriano M."/>
            <person name="Mancuso J."/>
            <person name="Tu H."/>
            <person name="Salamov A."/>
            <person name="Lindquist E."/>
            <person name="Shapiro H."/>
            <person name="Lucas S."/>
            <person name="Grigoriev I.V."/>
            <person name="Cande W.Z."/>
            <person name="Fulton C."/>
            <person name="Rokhsar D.S."/>
            <person name="Dawson S.C."/>
        </authorList>
    </citation>
    <scope>NUCLEOTIDE SEQUENCE [LARGE SCALE GENOMIC DNA]</scope>
    <source>
        <strain evidence="9 10">NEG-M</strain>
    </source>
</reference>
<feature type="non-terminal residue" evidence="9">
    <location>
        <position position="213"/>
    </location>
</feature>
<dbReference type="NCBIfam" id="TIGR00126">
    <property type="entry name" value="deoC"/>
    <property type="match status" value="1"/>
</dbReference>
<dbReference type="FunFam" id="3.20.20.70:FF:000044">
    <property type="entry name" value="Deoxyribose-phosphate aldolase"/>
    <property type="match status" value="1"/>
</dbReference>
<dbReference type="GeneID" id="8848048"/>
<dbReference type="PANTHER" id="PTHR10889">
    <property type="entry name" value="DEOXYRIBOSE-PHOSPHATE ALDOLASE"/>
    <property type="match status" value="1"/>
</dbReference>
<dbReference type="EMBL" id="GG738870">
    <property type="protein sequence ID" value="EFC44033.1"/>
    <property type="molecule type" value="Genomic_DNA"/>
</dbReference>
<dbReference type="InterPro" id="IPR011343">
    <property type="entry name" value="DeoC"/>
</dbReference>
<organism evidence="10">
    <name type="scientific">Naegleria gruberi</name>
    <name type="common">Amoeba</name>
    <dbReference type="NCBI Taxonomy" id="5762"/>
    <lineage>
        <taxon>Eukaryota</taxon>
        <taxon>Discoba</taxon>
        <taxon>Heterolobosea</taxon>
        <taxon>Tetramitia</taxon>
        <taxon>Eutetramitia</taxon>
        <taxon>Vahlkampfiidae</taxon>
        <taxon>Naegleria</taxon>
    </lineage>
</organism>
<dbReference type="GO" id="GO:0046386">
    <property type="term" value="P:deoxyribose phosphate catabolic process"/>
    <property type="evidence" value="ECO:0007669"/>
    <property type="project" value="UniProtKB-UniPathway"/>
</dbReference>
<evidence type="ECO:0000256" key="3">
    <source>
        <dbReference type="ARBA" id="ARBA00022490"/>
    </source>
</evidence>
<evidence type="ECO:0000256" key="7">
    <source>
        <dbReference type="ARBA" id="ARBA00048791"/>
    </source>
</evidence>
<feature type="non-terminal residue" evidence="9">
    <location>
        <position position="1"/>
    </location>
</feature>
<keyword evidence="4" id="KW-0456">Lyase</keyword>
<evidence type="ECO:0000256" key="2">
    <source>
        <dbReference type="ARBA" id="ARBA00012515"/>
    </source>
</evidence>
<dbReference type="STRING" id="5762.D2VGV4"/>
<evidence type="ECO:0000256" key="4">
    <source>
        <dbReference type="ARBA" id="ARBA00023239"/>
    </source>
</evidence>
<dbReference type="InterPro" id="IPR028581">
    <property type="entry name" value="DeoC_typeI"/>
</dbReference>
<dbReference type="OrthoDB" id="70823at2759"/>
<sequence>LAKYIDHTILKANAKQSEVEQLCKEALDNQFAAVCVNASNVALCKTLLENSNIKIASVVGFPLGATTTETKVFETRQAIDLGAHEIDVVINVGKLLDGDYQYMFNEMKQVADACIEKNAVLKVILECCLLDKNLIADASIICMLAKCHFVKTSTGFSTSGAKLEDCKLMKAICGNVGQVKAAGGIRDKEAAVKFINESKIARIGTSSGISIIN</sequence>
<dbReference type="Gene3D" id="3.20.20.70">
    <property type="entry name" value="Aldolase class I"/>
    <property type="match status" value="1"/>
</dbReference>
<name>D2VGV4_NAEGR</name>
<dbReference type="SMART" id="SM01133">
    <property type="entry name" value="DeoC"/>
    <property type="match status" value="1"/>
</dbReference>
<comment type="catalytic activity">
    <reaction evidence="7">
        <text>2-deoxy-D-ribose 5-phosphate = D-glyceraldehyde 3-phosphate + acetaldehyde</text>
        <dbReference type="Rhea" id="RHEA:12821"/>
        <dbReference type="ChEBI" id="CHEBI:15343"/>
        <dbReference type="ChEBI" id="CHEBI:59776"/>
        <dbReference type="ChEBI" id="CHEBI:62877"/>
        <dbReference type="EC" id="4.1.2.4"/>
    </reaction>
</comment>
<keyword evidence="3" id="KW-0963">Cytoplasm</keyword>
<dbReference type="AlphaFoldDB" id="D2VGV4"/>
<dbReference type="GO" id="GO:0004139">
    <property type="term" value="F:deoxyribose-phosphate aldolase activity"/>
    <property type="evidence" value="ECO:0007669"/>
    <property type="project" value="UniProtKB-EC"/>
</dbReference>